<dbReference type="Proteomes" id="UP000320231">
    <property type="component" value="Chromosome"/>
</dbReference>
<organism evidence="1 2">
    <name type="scientific">Vreelandella sulfidaeris</name>
    <dbReference type="NCBI Taxonomy" id="115553"/>
    <lineage>
        <taxon>Bacteria</taxon>
        <taxon>Pseudomonadati</taxon>
        <taxon>Pseudomonadota</taxon>
        <taxon>Gammaproteobacteria</taxon>
        <taxon>Oceanospirillales</taxon>
        <taxon>Halomonadaceae</taxon>
        <taxon>Vreelandella</taxon>
    </lineage>
</organism>
<evidence type="ECO:0000313" key="2">
    <source>
        <dbReference type="Proteomes" id="UP000320231"/>
    </source>
</evidence>
<dbReference type="AlphaFoldDB" id="A0A455UBR5"/>
<protein>
    <submittedName>
        <fullName evidence="1">Uncharacterized protein</fullName>
    </submittedName>
</protein>
<reference evidence="1 2" key="1">
    <citation type="journal article" date="2019" name="Microbiol. Resour. Announc.">
        <title>Complete Genome Sequence of Halomonas sulfidaeris Strain Esulfide1 Isolated from a Metal Sulfide Rock at a Depth of 2,200 Meters, Obtained Using Nanopore Sequencing.</title>
        <authorList>
            <person name="Saito M."/>
            <person name="Nishigata A."/>
            <person name="Galipon J."/>
            <person name="Arakawa K."/>
        </authorList>
    </citation>
    <scope>NUCLEOTIDE SEQUENCE [LARGE SCALE GENOMIC DNA]</scope>
    <source>
        <strain evidence="1 2">ATCC BAA-803</strain>
    </source>
</reference>
<name>A0A455UBR5_9GAMM</name>
<proteinExistence type="predicted"/>
<dbReference type="EMBL" id="AP019514">
    <property type="protein sequence ID" value="BBI61738.1"/>
    <property type="molecule type" value="Genomic_DNA"/>
</dbReference>
<gene>
    <name evidence="1" type="ORF">HSBAA_30440</name>
</gene>
<dbReference type="KEGG" id="hsr:HSBAA_30440"/>
<evidence type="ECO:0000313" key="1">
    <source>
        <dbReference type="EMBL" id="BBI61738.1"/>
    </source>
</evidence>
<accession>A0A455UBR5</accession>
<sequence length="51" mass="5626">MEASENEIKLSILARKHLHKLSAASGMVARDAVVARERALDQRLADRGLLN</sequence>